<dbReference type="FunFam" id="1.10.287.130:FF:000004">
    <property type="entry name" value="Ethylene receptor 1"/>
    <property type="match status" value="1"/>
</dbReference>
<dbReference type="PROSITE" id="PS50894">
    <property type="entry name" value="HPT"/>
    <property type="match status" value="1"/>
</dbReference>
<evidence type="ECO:0000259" key="18">
    <source>
        <dbReference type="PROSITE" id="PS50109"/>
    </source>
</evidence>
<dbReference type="CDD" id="cd17546">
    <property type="entry name" value="REC_hyHK_CKI1_RcsC-like"/>
    <property type="match status" value="1"/>
</dbReference>
<sequence>MANPSRFQPLGQRLQAMLMVVALAALSIYASLTLIHGVHEVETLNRENLSALMDVTARNLEASLVFNDARAAVDTLRALSFDPGVLAVKVTDAAGHPFASYDRNGDQGRGGWELLPESWNRITLHQEIRFKNQVVGQVELLASRDRYWSSVARGGVIWALVTALALFAASLLGRRLQQGITGPIQRLERAARDIARSKRFSLRVEPEARERHDEISNLIDSFNAMLSEIENRDRTLSRYQQVLEAEVASRTAELVASRDAAHEASRIKSRFLANMSHEIRTPLNGMLGMLRLLQTQPLGKEAQRMSDIALQSGQTLLNLLNDILDLSKIEAGKLEMEHTPFDLGALADRNLLTLVENAQAKGLDLTVRLGAEVPALVMGDPNRLGQVLCNLLGNAVKFTEQGFVALEVERRPGGEGGKAEIRFLVKDSGIGISPAEQQRLFQAFTQADASTTRKFGGTGLGLAISRELVRLMGGELTLVSAPGEGSEFSFSLILPVVQEACRPGPSAYRRMLLVEPRVGTAEVVAEYGALAKVGCLRVVDGNMAAASLLRDEVDLVLVDTQAEPPKGRTWAELAAEAGQGKVWVSLGPLGDRDIQAPFQRHLSRPVSRQELLELLVASREEAPTPVVSRESPVRYSGRVLLVEDNPVNQEVTRGLLEYCGCAVVVVGDGQEALDTWEQGDFDLILMDCQMPVMDGYTAARSLRERERQSGRAPTAVIALTANSYPEDRQRCLAAGMNGFLCKPFSEEQLRALLDGWLAREEGGEGAPAPATLEGEGLGAGNAATPYLDSQVLQAIGSRQSRPWRDFLEAMVPLFLEQAHRHVTDVGSEENARIALHTLKSAAASVGAQRLAEAARILDERLNREGTLDYPEAARLLDGLLEETEHAMEGLLAAAREADPRRSADSSLGM</sequence>
<keyword evidence="5" id="KW-0808">Transferase</keyword>
<evidence type="ECO:0000256" key="9">
    <source>
        <dbReference type="ARBA" id="ARBA00022840"/>
    </source>
</evidence>
<keyword evidence="8" id="KW-0418">Kinase</keyword>
<dbReference type="EMBL" id="CP064782">
    <property type="protein sequence ID" value="QWT48854.1"/>
    <property type="molecule type" value="Genomic_DNA"/>
</dbReference>
<evidence type="ECO:0000256" key="14">
    <source>
        <dbReference type="ARBA" id="ARBA00070152"/>
    </source>
</evidence>
<feature type="transmembrane region" description="Helical" evidence="17">
    <location>
        <begin position="16"/>
        <end position="38"/>
    </location>
</feature>
<dbReference type="Pfam" id="PF00512">
    <property type="entry name" value="HisKA"/>
    <property type="match status" value="1"/>
</dbReference>
<dbReference type="PROSITE" id="PS50110">
    <property type="entry name" value="RESPONSE_REGULATORY"/>
    <property type="match status" value="1"/>
</dbReference>
<dbReference type="InterPro" id="IPR003660">
    <property type="entry name" value="HAMP_dom"/>
</dbReference>
<evidence type="ECO:0000256" key="7">
    <source>
        <dbReference type="ARBA" id="ARBA00022741"/>
    </source>
</evidence>
<organism evidence="22 23">
    <name type="scientific">Azospira inquinata</name>
    <dbReference type="NCBI Taxonomy" id="2785627"/>
    <lineage>
        <taxon>Bacteria</taxon>
        <taxon>Pseudomonadati</taxon>
        <taxon>Pseudomonadota</taxon>
        <taxon>Betaproteobacteria</taxon>
        <taxon>Rhodocyclales</taxon>
        <taxon>Rhodocyclaceae</taxon>
        <taxon>Azospira</taxon>
    </lineage>
</organism>
<dbReference type="Pfam" id="PF00672">
    <property type="entry name" value="HAMP"/>
    <property type="match status" value="1"/>
</dbReference>
<evidence type="ECO:0000259" key="21">
    <source>
        <dbReference type="PROSITE" id="PS50894"/>
    </source>
</evidence>
<reference evidence="22" key="1">
    <citation type="submission" date="2020-11" db="EMBL/GenBank/DDBJ databases">
        <title>Azospira inquinata sp. nov.</title>
        <authorList>
            <person name="Moe W.M."/>
            <person name="Mikes M.C."/>
        </authorList>
    </citation>
    <scope>NUCLEOTIDE SEQUENCE</scope>
    <source>
        <strain evidence="22">Azo-3</strain>
    </source>
</reference>
<keyword evidence="23" id="KW-1185">Reference proteome</keyword>
<dbReference type="InterPro" id="IPR003661">
    <property type="entry name" value="HisK_dim/P_dom"/>
</dbReference>
<evidence type="ECO:0000256" key="11">
    <source>
        <dbReference type="ARBA" id="ARBA00023012"/>
    </source>
</evidence>
<feature type="modified residue" description="Phosphohistidine" evidence="15">
    <location>
        <position position="836"/>
    </location>
</feature>
<dbReference type="CDD" id="cd06225">
    <property type="entry name" value="HAMP"/>
    <property type="match status" value="1"/>
</dbReference>
<dbReference type="Pfam" id="PF01627">
    <property type="entry name" value="Hpt"/>
    <property type="match status" value="1"/>
</dbReference>
<keyword evidence="11" id="KW-0902">Two-component regulatory system</keyword>
<feature type="domain" description="Response regulatory" evidence="19">
    <location>
        <begin position="638"/>
        <end position="757"/>
    </location>
</feature>
<feature type="modified residue" description="4-aspartylphosphate" evidence="16">
    <location>
        <position position="687"/>
    </location>
</feature>
<evidence type="ECO:0000259" key="20">
    <source>
        <dbReference type="PROSITE" id="PS50885"/>
    </source>
</evidence>
<gene>
    <name evidence="22" type="ORF">Azoinq_13660</name>
</gene>
<comment type="catalytic activity">
    <reaction evidence="1">
        <text>ATP + protein L-histidine = ADP + protein N-phospho-L-histidine.</text>
        <dbReference type="EC" id="2.7.13.3"/>
    </reaction>
</comment>
<dbReference type="KEGG" id="aiq:Azoinq_13660"/>
<dbReference type="PANTHER" id="PTHR45339:SF5">
    <property type="entry name" value="HISTIDINE KINASE"/>
    <property type="match status" value="1"/>
</dbReference>
<dbReference type="Pfam" id="PF17152">
    <property type="entry name" value="CHASE8"/>
    <property type="match status" value="1"/>
</dbReference>
<dbReference type="InterPro" id="IPR001789">
    <property type="entry name" value="Sig_transdc_resp-reg_receiver"/>
</dbReference>
<dbReference type="CDD" id="cd16922">
    <property type="entry name" value="HATPase_EvgS-ArcB-TorS-like"/>
    <property type="match status" value="1"/>
</dbReference>
<evidence type="ECO:0000256" key="6">
    <source>
        <dbReference type="ARBA" id="ARBA00022692"/>
    </source>
</evidence>
<accession>A0A975SN31</accession>
<dbReference type="PANTHER" id="PTHR45339">
    <property type="entry name" value="HYBRID SIGNAL TRANSDUCTION HISTIDINE KINASE J"/>
    <property type="match status" value="1"/>
</dbReference>
<feature type="domain" description="Histidine kinase" evidence="18">
    <location>
        <begin position="274"/>
        <end position="496"/>
    </location>
</feature>
<keyword evidence="7" id="KW-0547">Nucleotide-binding</keyword>
<dbReference type="EC" id="2.7.13.3" evidence="3"/>
<protein>
    <recommendedName>
        <fullName evidence="14">Virulence sensor protein BvgS</fullName>
        <ecNumber evidence="3">2.7.13.3</ecNumber>
    </recommendedName>
</protein>
<evidence type="ECO:0000256" key="8">
    <source>
        <dbReference type="ARBA" id="ARBA00022777"/>
    </source>
</evidence>
<dbReference type="InterPro" id="IPR008207">
    <property type="entry name" value="Sig_transdc_His_kin_Hpt_dom"/>
</dbReference>
<feature type="transmembrane region" description="Helical" evidence="17">
    <location>
        <begin position="151"/>
        <end position="172"/>
    </location>
</feature>
<dbReference type="SMART" id="SM00448">
    <property type="entry name" value="REC"/>
    <property type="match status" value="1"/>
</dbReference>
<evidence type="ECO:0000259" key="19">
    <source>
        <dbReference type="PROSITE" id="PS50110"/>
    </source>
</evidence>
<dbReference type="FunFam" id="3.30.565.10:FF:000010">
    <property type="entry name" value="Sensor histidine kinase RcsC"/>
    <property type="match status" value="1"/>
</dbReference>
<dbReference type="SMART" id="SM00387">
    <property type="entry name" value="HATPase_c"/>
    <property type="match status" value="1"/>
</dbReference>
<dbReference type="Pfam" id="PF02518">
    <property type="entry name" value="HATPase_c"/>
    <property type="match status" value="1"/>
</dbReference>
<dbReference type="InterPro" id="IPR005467">
    <property type="entry name" value="His_kinase_dom"/>
</dbReference>
<dbReference type="SMART" id="SM00388">
    <property type="entry name" value="HisKA"/>
    <property type="match status" value="1"/>
</dbReference>
<dbReference type="Proteomes" id="UP000683428">
    <property type="component" value="Chromosome"/>
</dbReference>
<dbReference type="GO" id="GO:0016020">
    <property type="term" value="C:membrane"/>
    <property type="evidence" value="ECO:0007669"/>
    <property type="project" value="UniProtKB-SubCell"/>
</dbReference>
<evidence type="ECO:0000256" key="13">
    <source>
        <dbReference type="ARBA" id="ARBA00058004"/>
    </source>
</evidence>
<evidence type="ECO:0000256" key="12">
    <source>
        <dbReference type="ARBA" id="ARBA00023136"/>
    </source>
</evidence>
<evidence type="ECO:0000256" key="3">
    <source>
        <dbReference type="ARBA" id="ARBA00012438"/>
    </source>
</evidence>
<comment type="function">
    <text evidence="13">Member of the two-component regulatory system BvgS/BvgA. Phosphorylates BvgA via a four-step phosphorelay in response to environmental signals.</text>
</comment>
<comment type="subcellular location">
    <subcellularLocation>
        <location evidence="2">Membrane</location>
    </subcellularLocation>
</comment>
<evidence type="ECO:0000256" key="15">
    <source>
        <dbReference type="PROSITE-ProRule" id="PRU00110"/>
    </source>
</evidence>
<evidence type="ECO:0000313" key="23">
    <source>
        <dbReference type="Proteomes" id="UP000683428"/>
    </source>
</evidence>
<keyword evidence="12 17" id="KW-0472">Membrane</keyword>
<dbReference type="GO" id="GO:0005524">
    <property type="term" value="F:ATP binding"/>
    <property type="evidence" value="ECO:0007669"/>
    <property type="project" value="UniProtKB-KW"/>
</dbReference>
<feature type="domain" description="HPt" evidence="21">
    <location>
        <begin position="796"/>
        <end position="893"/>
    </location>
</feature>
<keyword evidence="6 17" id="KW-0812">Transmembrane</keyword>
<feature type="domain" description="HAMP" evidence="20">
    <location>
        <begin position="178"/>
        <end position="234"/>
    </location>
</feature>
<name>A0A975SN31_9RHOO</name>
<evidence type="ECO:0000313" key="22">
    <source>
        <dbReference type="EMBL" id="QWT48854.1"/>
    </source>
</evidence>
<keyword evidence="9" id="KW-0067">ATP-binding</keyword>
<dbReference type="Pfam" id="PF00072">
    <property type="entry name" value="Response_reg"/>
    <property type="match status" value="1"/>
</dbReference>
<proteinExistence type="predicted"/>
<dbReference type="RefSeq" id="WP_216128351.1">
    <property type="nucleotide sequence ID" value="NZ_CP064782.1"/>
</dbReference>
<dbReference type="CDD" id="cd00082">
    <property type="entry name" value="HisKA"/>
    <property type="match status" value="1"/>
</dbReference>
<dbReference type="AlphaFoldDB" id="A0A975SN31"/>
<dbReference type="PROSITE" id="PS50109">
    <property type="entry name" value="HIS_KIN"/>
    <property type="match status" value="1"/>
</dbReference>
<keyword evidence="10 17" id="KW-1133">Transmembrane helix</keyword>
<dbReference type="InterPro" id="IPR003594">
    <property type="entry name" value="HATPase_dom"/>
</dbReference>
<dbReference type="InterPro" id="IPR033417">
    <property type="entry name" value="CHASE8"/>
</dbReference>
<evidence type="ECO:0000256" key="1">
    <source>
        <dbReference type="ARBA" id="ARBA00000085"/>
    </source>
</evidence>
<evidence type="ECO:0000256" key="10">
    <source>
        <dbReference type="ARBA" id="ARBA00022989"/>
    </source>
</evidence>
<evidence type="ECO:0000256" key="16">
    <source>
        <dbReference type="PROSITE-ProRule" id="PRU00169"/>
    </source>
</evidence>
<evidence type="ECO:0000256" key="5">
    <source>
        <dbReference type="ARBA" id="ARBA00022679"/>
    </source>
</evidence>
<evidence type="ECO:0000256" key="2">
    <source>
        <dbReference type="ARBA" id="ARBA00004370"/>
    </source>
</evidence>
<dbReference type="PROSITE" id="PS50885">
    <property type="entry name" value="HAMP"/>
    <property type="match status" value="1"/>
</dbReference>
<dbReference type="GO" id="GO:0000155">
    <property type="term" value="F:phosphorelay sensor kinase activity"/>
    <property type="evidence" value="ECO:0007669"/>
    <property type="project" value="InterPro"/>
</dbReference>
<evidence type="ECO:0000256" key="17">
    <source>
        <dbReference type="SAM" id="Phobius"/>
    </source>
</evidence>
<keyword evidence="4 16" id="KW-0597">Phosphoprotein</keyword>
<evidence type="ECO:0000256" key="4">
    <source>
        <dbReference type="ARBA" id="ARBA00022553"/>
    </source>
</evidence>
<dbReference type="SMART" id="SM00304">
    <property type="entry name" value="HAMP"/>
    <property type="match status" value="1"/>
</dbReference>